<accession>D8UCD8</accession>
<organism evidence="8">
    <name type="scientific">Volvox carteri f. nagariensis</name>
    <dbReference type="NCBI Taxonomy" id="3068"/>
    <lineage>
        <taxon>Eukaryota</taxon>
        <taxon>Viridiplantae</taxon>
        <taxon>Chlorophyta</taxon>
        <taxon>core chlorophytes</taxon>
        <taxon>Chlorophyceae</taxon>
        <taxon>CS clade</taxon>
        <taxon>Chlamydomonadales</taxon>
        <taxon>Volvocaceae</taxon>
        <taxon>Volvox</taxon>
    </lineage>
</organism>
<dbReference type="OrthoDB" id="2018619at2759"/>
<evidence type="ECO:0000256" key="1">
    <source>
        <dbReference type="ARBA" id="ARBA00004141"/>
    </source>
</evidence>
<dbReference type="AlphaFoldDB" id="D8UCD8"/>
<keyword evidence="3 6" id="KW-0812">Transmembrane</keyword>
<gene>
    <name evidence="7" type="ORF">VOLCADRAFT_119347</name>
</gene>
<dbReference type="InParanoid" id="D8UCD8"/>
<dbReference type="STRING" id="3068.D8UCD8"/>
<keyword evidence="4 6" id="KW-1133">Transmembrane helix</keyword>
<comment type="subcellular location">
    <subcellularLocation>
        <location evidence="1">Membrane</location>
        <topology evidence="1">Multi-pass membrane protein</topology>
    </subcellularLocation>
</comment>
<evidence type="ECO:0000256" key="5">
    <source>
        <dbReference type="ARBA" id="ARBA00023136"/>
    </source>
</evidence>
<dbReference type="eggNOG" id="KOG2466">
    <property type="taxonomic scope" value="Eukaryota"/>
</dbReference>
<dbReference type="PANTHER" id="PTHR30618">
    <property type="entry name" value="NCS1 FAMILY PURINE/PYRIMIDINE TRANSPORTER"/>
    <property type="match status" value="1"/>
</dbReference>
<dbReference type="InterPro" id="IPR001248">
    <property type="entry name" value="Pur-cyt_permease"/>
</dbReference>
<dbReference type="GeneID" id="9619283"/>
<dbReference type="GO" id="GO:0015205">
    <property type="term" value="F:nucleobase transmembrane transporter activity"/>
    <property type="evidence" value="ECO:0007669"/>
    <property type="project" value="TreeGrafter"/>
</dbReference>
<name>D8UCD8_VOLCA</name>
<protein>
    <submittedName>
        <fullName evidence="7">Uncharacterized protein</fullName>
    </submittedName>
</protein>
<proteinExistence type="inferred from homology"/>
<dbReference type="RefSeq" id="XP_002956331.1">
    <property type="nucleotide sequence ID" value="XM_002956285.1"/>
</dbReference>
<keyword evidence="5 6" id="KW-0472">Membrane</keyword>
<dbReference type="KEGG" id="vcn:VOLCADRAFT_119347"/>
<evidence type="ECO:0000256" key="3">
    <source>
        <dbReference type="ARBA" id="ARBA00022692"/>
    </source>
</evidence>
<dbReference type="Pfam" id="PF02133">
    <property type="entry name" value="Transp_cyt_pur"/>
    <property type="match status" value="1"/>
</dbReference>
<dbReference type="InterPro" id="IPR045225">
    <property type="entry name" value="Uracil/uridine/allantoin_perm"/>
</dbReference>
<dbReference type="GO" id="GO:0005886">
    <property type="term" value="C:plasma membrane"/>
    <property type="evidence" value="ECO:0007669"/>
    <property type="project" value="TreeGrafter"/>
</dbReference>
<sequence length="135" mass="14935">MPGLLQQPLLNPRHATPLQFPLRAGLGMFEDPIVARPPANPDPALFNEDFSPTTIDKRTFDTMDFATFWITLVISITTYYLAASLVDLGMSWWQGILTVFFGNLITLVPMVLNAHPGTKYGVPFPVLARASFGIL</sequence>
<evidence type="ECO:0000256" key="4">
    <source>
        <dbReference type="ARBA" id="ARBA00022989"/>
    </source>
</evidence>
<keyword evidence="8" id="KW-1185">Reference proteome</keyword>
<evidence type="ECO:0000256" key="2">
    <source>
        <dbReference type="ARBA" id="ARBA00008974"/>
    </source>
</evidence>
<dbReference type="PANTHER" id="PTHR30618:SF0">
    <property type="entry name" value="PURINE-URACIL PERMEASE NCS1"/>
    <property type="match status" value="1"/>
</dbReference>
<dbReference type="EMBL" id="GL378380">
    <property type="protein sequence ID" value="EFJ42680.1"/>
    <property type="molecule type" value="Genomic_DNA"/>
</dbReference>
<reference evidence="7 8" key="1">
    <citation type="journal article" date="2010" name="Science">
        <title>Genomic analysis of organismal complexity in the multicellular green alga Volvox carteri.</title>
        <authorList>
            <person name="Prochnik S.E."/>
            <person name="Umen J."/>
            <person name="Nedelcu A.M."/>
            <person name="Hallmann A."/>
            <person name="Miller S.M."/>
            <person name="Nishii I."/>
            <person name="Ferris P."/>
            <person name="Kuo A."/>
            <person name="Mitros T."/>
            <person name="Fritz-Laylin L.K."/>
            <person name="Hellsten U."/>
            <person name="Chapman J."/>
            <person name="Simakov O."/>
            <person name="Rensing S.A."/>
            <person name="Terry A."/>
            <person name="Pangilinan J."/>
            <person name="Kapitonov V."/>
            <person name="Jurka J."/>
            <person name="Salamov A."/>
            <person name="Shapiro H."/>
            <person name="Schmutz J."/>
            <person name="Grimwood J."/>
            <person name="Lindquist E."/>
            <person name="Lucas S."/>
            <person name="Grigoriev I.V."/>
            <person name="Schmitt R."/>
            <person name="Kirk D."/>
            <person name="Rokhsar D.S."/>
        </authorList>
    </citation>
    <scope>NUCLEOTIDE SEQUENCE [LARGE SCALE GENOMIC DNA]</scope>
    <source>
        <strain evidence="8">f. Nagariensis / Eve</strain>
    </source>
</reference>
<comment type="similarity">
    <text evidence="2">Belongs to the purine-cytosine permease (2.A.39) family.</text>
</comment>
<dbReference type="Gene3D" id="1.10.4160.10">
    <property type="entry name" value="Hydantoin permease"/>
    <property type="match status" value="1"/>
</dbReference>
<feature type="non-terminal residue" evidence="7">
    <location>
        <position position="135"/>
    </location>
</feature>
<evidence type="ECO:0000313" key="7">
    <source>
        <dbReference type="EMBL" id="EFJ42680.1"/>
    </source>
</evidence>
<feature type="transmembrane region" description="Helical" evidence="6">
    <location>
        <begin position="92"/>
        <end position="112"/>
    </location>
</feature>
<evidence type="ECO:0000256" key="6">
    <source>
        <dbReference type="SAM" id="Phobius"/>
    </source>
</evidence>
<feature type="transmembrane region" description="Helical" evidence="6">
    <location>
        <begin position="65"/>
        <end position="86"/>
    </location>
</feature>
<dbReference type="Proteomes" id="UP000001058">
    <property type="component" value="Unassembled WGS sequence"/>
</dbReference>
<evidence type="ECO:0000313" key="8">
    <source>
        <dbReference type="Proteomes" id="UP000001058"/>
    </source>
</evidence>